<proteinExistence type="predicted"/>
<dbReference type="Pfam" id="PF02687">
    <property type="entry name" value="FtsX"/>
    <property type="match status" value="2"/>
</dbReference>
<dbReference type="PANTHER" id="PTHR30572:SF18">
    <property type="entry name" value="ABC-TYPE MACROLIDE FAMILY EXPORT SYSTEM PERMEASE COMPONENT 2"/>
    <property type="match status" value="1"/>
</dbReference>
<keyword evidence="4 6" id="KW-1133">Transmembrane helix</keyword>
<feature type="transmembrane region" description="Helical" evidence="6">
    <location>
        <begin position="737"/>
        <end position="756"/>
    </location>
</feature>
<dbReference type="STRING" id="662367.SAMN05216167_107148"/>
<gene>
    <name evidence="9" type="ORF">SAMN05216167_107148</name>
</gene>
<sequence length="808" mass="90883">MLRSYLKIALRNIRSQRVYTFLNITGLTIGMAGGLLIFLFISYHLSTDRHHTKFDRIFRVVTDLHLADGSVEYYPEAPLPMAKALRTNYPQVDQAAYLKMNRDLTVEVDRKATSQQRSDTASDQPVRFLEHKSTALVEPELFDILDYQWLRGNPKSALREPNTAVLTESWAKKYFGDTDPIGQTLTLNHRANVRVTGLLADTPKTTDTDINLFISLSTLTQLDSTYDQTSWGALNSTDRIFITLKDPQSVGSMESAMPALLKTHFGVDARYYQFHFQPLRDVHFDVKRIVGGVIRPSLLWSLGLVGLFLVLTACINFVNLATAQALRRGKEVGIRKTLGGTRGQLIRQFLFETSLIVLTATVLALLLVRLTMPLFNQWLSIQLAMQVDIQLLGFVFLLISVVILLAGGYPSAVLSGFSPWAALKGTLAVRVRGNYSLRQALIVLQFVICQALIVGALVVASQVRYLHEADLGFRKDNVVMVTLPNRQTERREAFKNELMQYPAIRSVSASHQPPSSRLLYGGSFKMDDKAEWEDYPVRERVADANYLDTYGLQLVAGRNISQSDTIREYLVNEAFLKKLNVSDPQKILGRKMQYYLSPIPLPIVGVVKDFHLRSLHEEITPCFIATYGPFMGEAGIRVSGQNPAQTIQRIRQVWQKFYPNEVFEYTYLDEQLAKFYETESLVFRLVNIFSGIAILICGLGLYGLVSFVVVQRTKEIGVRKVLGASVASLVTLLSKDFLKLVLVAIIIASPLAWWAMNSWLQDFAYKITIDWWVFVLAGLLAIGVALITVSFQSIKAALVNPVKSLRSE</sequence>
<organism evidence="9 10">
    <name type="scientific">Spirosoma endophyticum</name>
    <dbReference type="NCBI Taxonomy" id="662367"/>
    <lineage>
        <taxon>Bacteria</taxon>
        <taxon>Pseudomonadati</taxon>
        <taxon>Bacteroidota</taxon>
        <taxon>Cytophagia</taxon>
        <taxon>Cytophagales</taxon>
        <taxon>Cytophagaceae</taxon>
        <taxon>Spirosoma</taxon>
    </lineage>
</organism>
<feature type="domain" description="ABC3 transporter permease C-terminal" evidence="7">
    <location>
        <begin position="687"/>
        <end position="797"/>
    </location>
</feature>
<feature type="transmembrane region" description="Helical" evidence="6">
    <location>
        <begin position="298"/>
        <end position="320"/>
    </location>
</feature>
<keyword evidence="2" id="KW-1003">Cell membrane</keyword>
<feature type="transmembrane region" description="Helical" evidence="6">
    <location>
        <begin position="771"/>
        <end position="791"/>
    </location>
</feature>
<evidence type="ECO:0000259" key="7">
    <source>
        <dbReference type="Pfam" id="PF02687"/>
    </source>
</evidence>
<dbReference type="Proteomes" id="UP000198598">
    <property type="component" value="Unassembled WGS sequence"/>
</dbReference>
<name>A0A1I1VDZ2_9BACT</name>
<feature type="domain" description="MacB-like periplasmic core" evidence="8">
    <location>
        <begin position="20"/>
        <end position="258"/>
    </location>
</feature>
<dbReference type="EMBL" id="FOLQ01000007">
    <property type="protein sequence ID" value="SFD81311.1"/>
    <property type="molecule type" value="Genomic_DNA"/>
</dbReference>
<dbReference type="RefSeq" id="WP_093829040.1">
    <property type="nucleotide sequence ID" value="NZ_FOLQ01000007.1"/>
</dbReference>
<dbReference type="GO" id="GO:0022857">
    <property type="term" value="F:transmembrane transporter activity"/>
    <property type="evidence" value="ECO:0007669"/>
    <property type="project" value="TreeGrafter"/>
</dbReference>
<dbReference type="AlphaFoldDB" id="A0A1I1VDZ2"/>
<dbReference type="InterPro" id="IPR025857">
    <property type="entry name" value="MacB_PCD"/>
</dbReference>
<keyword evidence="3 6" id="KW-0812">Transmembrane</keyword>
<accession>A0A1I1VDZ2</accession>
<evidence type="ECO:0000256" key="3">
    <source>
        <dbReference type="ARBA" id="ARBA00022692"/>
    </source>
</evidence>
<feature type="domain" description="ABC3 transporter permease C-terminal" evidence="7">
    <location>
        <begin position="304"/>
        <end position="418"/>
    </location>
</feature>
<dbReference type="GO" id="GO:0005886">
    <property type="term" value="C:plasma membrane"/>
    <property type="evidence" value="ECO:0007669"/>
    <property type="project" value="UniProtKB-SubCell"/>
</dbReference>
<evidence type="ECO:0000313" key="10">
    <source>
        <dbReference type="Proteomes" id="UP000198598"/>
    </source>
</evidence>
<reference evidence="9 10" key="1">
    <citation type="submission" date="2016-10" db="EMBL/GenBank/DDBJ databases">
        <authorList>
            <person name="de Groot N.N."/>
        </authorList>
    </citation>
    <scope>NUCLEOTIDE SEQUENCE [LARGE SCALE GENOMIC DNA]</scope>
    <source>
        <strain evidence="9 10">DSM 26130</strain>
    </source>
</reference>
<dbReference type="InterPro" id="IPR003838">
    <property type="entry name" value="ABC3_permease_C"/>
</dbReference>
<evidence type="ECO:0000256" key="1">
    <source>
        <dbReference type="ARBA" id="ARBA00004651"/>
    </source>
</evidence>
<comment type="subcellular location">
    <subcellularLocation>
        <location evidence="1">Cell membrane</location>
        <topology evidence="1">Multi-pass membrane protein</topology>
    </subcellularLocation>
</comment>
<feature type="transmembrane region" description="Helical" evidence="6">
    <location>
        <begin position="688"/>
        <end position="710"/>
    </location>
</feature>
<evidence type="ECO:0000256" key="4">
    <source>
        <dbReference type="ARBA" id="ARBA00022989"/>
    </source>
</evidence>
<dbReference type="PANTHER" id="PTHR30572">
    <property type="entry name" value="MEMBRANE COMPONENT OF TRANSPORTER-RELATED"/>
    <property type="match status" value="1"/>
</dbReference>
<evidence type="ECO:0000256" key="5">
    <source>
        <dbReference type="ARBA" id="ARBA00023136"/>
    </source>
</evidence>
<feature type="transmembrane region" description="Helical" evidence="6">
    <location>
        <begin position="349"/>
        <end position="369"/>
    </location>
</feature>
<evidence type="ECO:0000256" key="2">
    <source>
        <dbReference type="ARBA" id="ARBA00022475"/>
    </source>
</evidence>
<evidence type="ECO:0000256" key="6">
    <source>
        <dbReference type="SAM" id="Phobius"/>
    </source>
</evidence>
<keyword evidence="10" id="KW-1185">Reference proteome</keyword>
<feature type="transmembrane region" description="Helical" evidence="6">
    <location>
        <begin position="21"/>
        <end position="43"/>
    </location>
</feature>
<feature type="transmembrane region" description="Helical" evidence="6">
    <location>
        <begin position="389"/>
        <end position="409"/>
    </location>
</feature>
<keyword evidence="5 6" id="KW-0472">Membrane</keyword>
<evidence type="ECO:0000313" key="9">
    <source>
        <dbReference type="EMBL" id="SFD81311.1"/>
    </source>
</evidence>
<dbReference type="OrthoDB" id="5933722at2"/>
<feature type="transmembrane region" description="Helical" evidence="6">
    <location>
        <begin position="440"/>
        <end position="460"/>
    </location>
</feature>
<dbReference type="InterPro" id="IPR050250">
    <property type="entry name" value="Macrolide_Exporter_MacB"/>
</dbReference>
<dbReference type="Pfam" id="PF12704">
    <property type="entry name" value="MacB_PCD"/>
    <property type="match status" value="1"/>
</dbReference>
<protein>
    <submittedName>
        <fullName evidence="9">Putative ABC transport system permease protein</fullName>
    </submittedName>
</protein>
<evidence type="ECO:0000259" key="8">
    <source>
        <dbReference type="Pfam" id="PF12704"/>
    </source>
</evidence>